<evidence type="ECO:0000256" key="1">
    <source>
        <dbReference type="SAM" id="MobiDB-lite"/>
    </source>
</evidence>
<dbReference type="Pfam" id="PF24764">
    <property type="entry name" value="rva_4"/>
    <property type="match status" value="1"/>
</dbReference>
<protein>
    <recommendedName>
        <fullName evidence="2">Integrase core domain-containing protein</fullName>
    </recommendedName>
</protein>
<dbReference type="AlphaFoldDB" id="A0AAW0MPM5"/>
<organism evidence="3 4">
    <name type="scientific">Mugilogobius chulae</name>
    <name type="common">yellowstripe goby</name>
    <dbReference type="NCBI Taxonomy" id="88201"/>
    <lineage>
        <taxon>Eukaryota</taxon>
        <taxon>Metazoa</taxon>
        <taxon>Chordata</taxon>
        <taxon>Craniata</taxon>
        <taxon>Vertebrata</taxon>
        <taxon>Euteleostomi</taxon>
        <taxon>Actinopterygii</taxon>
        <taxon>Neopterygii</taxon>
        <taxon>Teleostei</taxon>
        <taxon>Neoteleostei</taxon>
        <taxon>Acanthomorphata</taxon>
        <taxon>Gobiaria</taxon>
        <taxon>Gobiiformes</taxon>
        <taxon>Gobioidei</taxon>
        <taxon>Gobiidae</taxon>
        <taxon>Gobionellinae</taxon>
        <taxon>Mugilogobius</taxon>
    </lineage>
</organism>
<dbReference type="PANTHER" id="PTHR46791">
    <property type="entry name" value="EXPRESSED PROTEIN"/>
    <property type="match status" value="1"/>
</dbReference>
<name>A0AAW0MPM5_9GOBI</name>
<feature type="compositionally biased region" description="Basic and acidic residues" evidence="1">
    <location>
        <begin position="481"/>
        <end position="543"/>
    </location>
</feature>
<evidence type="ECO:0000313" key="4">
    <source>
        <dbReference type="Proteomes" id="UP001460270"/>
    </source>
</evidence>
<feature type="region of interest" description="Disordered" evidence="1">
    <location>
        <begin position="480"/>
        <end position="543"/>
    </location>
</feature>
<accession>A0AAW0MPM5</accession>
<reference evidence="4" key="1">
    <citation type="submission" date="2024-04" db="EMBL/GenBank/DDBJ databases">
        <title>Salinicola lusitanus LLJ914,a marine bacterium isolated from the Okinawa Trough.</title>
        <authorList>
            <person name="Li J."/>
        </authorList>
    </citation>
    <scope>NUCLEOTIDE SEQUENCE [LARGE SCALE GENOMIC DNA]</scope>
</reference>
<evidence type="ECO:0000259" key="2">
    <source>
        <dbReference type="Pfam" id="PF24764"/>
    </source>
</evidence>
<sequence length="543" mass="61625">MSLLQPLDVTLHLSSHTPGLLQPLDVTLHLSSHTPGLLQPLDVILNTMLERLATRLTNILSRRPLDMDYLQFTCSQELVLLSAFSQQLTITQSIMDSLHELLRLVIQENSNKISTVDLTVVQSERGRPKFVLCSDSLKHFLKQDFTVPCIAQLMGVSERTIFRRMSEMGLSVRGQYTTCTDEELDVMITQLKKDLSHSGYRLIKGTLRSQGVRVQWERVRASMHRVDTVGVMTRLNQLGCIVRRTYTVPGPGHLMHIDTNHKLIRYNIVIFGGINGFSRKPITTTSTALHFFDQSVAKYGFPLRVRGDHGTENVDIARLMFAVRGTGRSSFIAEKVIERLWWDVWCAVTQQYYHVLHSLEDDGLLNLTSNLHLFCAHYVFIPRLQASLDVFAGGWNNHALKSESNITPNQLWELGQSAHPAVDNPENVEGLHLPYTDWEDSGLLPEDEHQGVVVPDIGNVLEPEQMVQLRNAISPLGQTQYHEEIGLGNEGKKEETQGGEMEMEKSGAQRTERERGGFKEEREQGAQKKVQERSREHRKERGR</sequence>
<dbReference type="EMBL" id="JBBPFD010000022">
    <property type="protein sequence ID" value="KAK7881420.1"/>
    <property type="molecule type" value="Genomic_DNA"/>
</dbReference>
<keyword evidence="4" id="KW-1185">Reference proteome</keyword>
<dbReference type="PANTHER" id="PTHR46791:SF11">
    <property type="entry name" value="INTEGRASE CATALYTIC DOMAIN-CONTAINING PROTEIN"/>
    <property type="match status" value="1"/>
</dbReference>
<proteinExistence type="predicted"/>
<comment type="caution">
    <text evidence="3">The sequence shown here is derived from an EMBL/GenBank/DDBJ whole genome shotgun (WGS) entry which is preliminary data.</text>
</comment>
<feature type="domain" description="Integrase core" evidence="2">
    <location>
        <begin position="246"/>
        <end position="415"/>
    </location>
</feature>
<evidence type="ECO:0000313" key="3">
    <source>
        <dbReference type="EMBL" id="KAK7881420.1"/>
    </source>
</evidence>
<dbReference type="InterPro" id="IPR058913">
    <property type="entry name" value="Integrase_dom_put"/>
</dbReference>
<gene>
    <name evidence="3" type="ORF">WMY93_029829</name>
</gene>
<dbReference type="Proteomes" id="UP001460270">
    <property type="component" value="Unassembled WGS sequence"/>
</dbReference>